<comment type="function">
    <text evidence="10">Catalyzes the NADPH-dependent reduction of ketopantoate into pantoic acid.</text>
</comment>
<dbReference type="InterPro" id="IPR013328">
    <property type="entry name" value="6PGD_dom2"/>
</dbReference>
<dbReference type="InterPro" id="IPR013752">
    <property type="entry name" value="KPA_reductase"/>
</dbReference>
<dbReference type="EMBL" id="CP098747">
    <property type="protein sequence ID" value="USG59915.1"/>
    <property type="molecule type" value="Genomic_DNA"/>
</dbReference>
<dbReference type="RefSeq" id="WP_251932685.1">
    <property type="nucleotide sequence ID" value="NZ_CP098747.1"/>
</dbReference>
<comment type="similarity">
    <text evidence="2 10">Belongs to the ketopantoate reductase family.</text>
</comment>
<feature type="domain" description="Ketopantoate reductase C-terminal" evidence="12">
    <location>
        <begin position="184"/>
        <end position="303"/>
    </location>
</feature>
<keyword evidence="14" id="KW-1185">Reference proteome</keyword>
<comment type="pathway">
    <text evidence="1 10">Cofactor biosynthesis; (R)-pantothenate biosynthesis; (R)-pantoate from 3-methyl-2-oxobutanoate: step 2/2.</text>
</comment>
<dbReference type="InterPro" id="IPR003710">
    <property type="entry name" value="ApbA"/>
</dbReference>
<dbReference type="NCBIfam" id="TIGR00745">
    <property type="entry name" value="apbA_panE"/>
    <property type="match status" value="1"/>
</dbReference>
<dbReference type="PANTHER" id="PTHR21708">
    <property type="entry name" value="PROBABLE 2-DEHYDROPANTOATE 2-REDUCTASE"/>
    <property type="match status" value="1"/>
</dbReference>
<keyword evidence="5 10" id="KW-0566">Pantothenate biosynthesis</keyword>
<gene>
    <name evidence="13" type="ORF">NBZ79_12085</name>
</gene>
<organism evidence="13 14">
    <name type="scientific">Sneathiella marina</name>
    <dbReference type="NCBI Taxonomy" id="2950108"/>
    <lineage>
        <taxon>Bacteria</taxon>
        <taxon>Pseudomonadati</taxon>
        <taxon>Pseudomonadota</taxon>
        <taxon>Alphaproteobacteria</taxon>
        <taxon>Sneathiellales</taxon>
        <taxon>Sneathiellaceae</taxon>
        <taxon>Sneathiella</taxon>
    </lineage>
</organism>
<evidence type="ECO:0000256" key="2">
    <source>
        <dbReference type="ARBA" id="ARBA00007870"/>
    </source>
</evidence>
<dbReference type="Pfam" id="PF02558">
    <property type="entry name" value="ApbA"/>
    <property type="match status" value="1"/>
</dbReference>
<sequence>MAKKIGIVGAGAIGGFFGAKLVSAGYDVYVLARGKNLEVLASEGVSIHSDTGDITVKFEGVSDKAEALGLMDAVVFTVKGQDTAKAAEDMWPMIGPETEIISFQNGLSGVELLVELFGEHRVSAGITYIPAVIDAPGQLRHTGKVTRSVFGPYTPRDMTLHHELAAALQAVGLELKALDEPLPAVWEKFVVLAPFHIIGCLTRMSVGQWIVNPEMQELFLQAMLEVCAVGMRKGVAISSDIAQKQVAFCQTHADPGTRASMLEDLERGKPLEIDSTVGWLCTEGKRLGVPTPIHDMCYALLTPYRDGKAPDQG</sequence>
<evidence type="ECO:0000256" key="10">
    <source>
        <dbReference type="RuleBase" id="RU362068"/>
    </source>
</evidence>
<dbReference type="Gene3D" id="1.10.1040.10">
    <property type="entry name" value="N-(1-d-carboxylethyl)-l-norvaline Dehydrogenase, domain 2"/>
    <property type="match status" value="1"/>
</dbReference>
<evidence type="ECO:0000256" key="8">
    <source>
        <dbReference type="ARBA" id="ARBA00032024"/>
    </source>
</evidence>
<dbReference type="InterPro" id="IPR013332">
    <property type="entry name" value="KPR_N"/>
</dbReference>
<name>A0ABY4VYA4_9PROT</name>
<dbReference type="Pfam" id="PF08546">
    <property type="entry name" value="ApbA_C"/>
    <property type="match status" value="1"/>
</dbReference>
<keyword evidence="7 10" id="KW-0560">Oxidoreductase</keyword>
<accession>A0ABY4VYA4</accession>
<evidence type="ECO:0000256" key="5">
    <source>
        <dbReference type="ARBA" id="ARBA00022655"/>
    </source>
</evidence>
<dbReference type="Proteomes" id="UP001056291">
    <property type="component" value="Chromosome"/>
</dbReference>
<protein>
    <recommendedName>
        <fullName evidence="4 10">2-dehydropantoate 2-reductase</fullName>
        <ecNumber evidence="3 10">1.1.1.169</ecNumber>
    </recommendedName>
    <alternativeName>
        <fullName evidence="8 10">Ketopantoate reductase</fullName>
    </alternativeName>
</protein>
<evidence type="ECO:0000256" key="4">
    <source>
        <dbReference type="ARBA" id="ARBA00019465"/>
    </source>
</evidence>
<dbReference type="InterPro" id="IPR036291">
    <property type="entry name" value="NAD(P)-bd_dom_sf"/>
</dbReference>
<evidence type="ECO:0000259" key="11">
    <source>
        <dbReference type="Pfam" id="PF02558"/>
    </source>
</evidence>
<evidence type="ECO:0000256" key="6">
    <source>
        <dbReference type="ARBA" id="ARBA00022857"/>
    </source>
</evidence>
<evidence type="ECO:0000256" key="9">
    <source>
        <dbReference type="ARBA" id="ARBA00048793"/>
    </source>
</evidence>
<evidence type="ECO:0000256" key="7">
    <source>
        <dbReference type="ARBA" id="ARBA00023002"/>
    </source>
</evidence>
<comment type="catalytic activity">
    <reaction evidence="9 10">
        <text>(R)-pantoate + NADP(+) = 2-dehydropantoate + NADPH + H(+)</text>
        <dbReference type="Rhea" id="RHEA:16233"/>
        <dbReference type="ChEBI" id="CHEBI:11561"/>
        <dbReference type="ChEBI" id="CHEBI:15378"/>
        <dbReference type="ChEBI" id="CHEBI:15980"/>
        <dbReference type="ChEBI" id="CHEBI:57783"/>
        <dbReference type="ChEBI" id="CHEBI:58349"/>
        <dbReference type="EC" id="1.1.1.169"/>
    </reaction>
</comment>
<dbReference type="Gene3D" id="3.40.50.720">
    <property type="entry name" value="NAD(P)-binding Rossmann-like Domain"/>
    <property type="match status" value="1"/>
</dbReference>
<dbReference type="SUPFAM" id="SSF51735">
    <property type="entry name" value="NAD(P)-binding Rossmann-fold domains"/>
    <property type="match status" value="1"/>
</dbReference>
<dbReference type="PANTHER" id="PTHR21708:SF26">
    <property type="entry name" value="2-DEHYDROPANTOATE 2-REDUCTASE"/>
    <property type="match status" value="1"/>
</dbReference>
<reference evidence="13" key="1">
    <citation type="submission" date="2022-06" db="EMBL/GenBank/DDBJ databases">
        <title>Sneathiella actinostolidae sp. nov., isolated from a sea anemonein the Western Pacific Ocean.</title>
        <authorList>
            <person name="Wei M.J."/>
        </authorList>
    </citation>
    <scope>NUCLEOTIDE SEQUENCE</scope>
    <source>
        <strain evidence="13">PHK-P5</strain>
    </source>
</reference>
<evidence type="ECO:0000256" key="1">
    <source>
        <dbReference type="ARBA" id="ARBA00004994"/>
    </source>
</evidence>
<dbReference type="InterPro" id="IPR051402">
    <property type="entry name" value="KPR-Related"/>
</dbReference>
<keyword evidence="6 10" id="KW-0521">NADP</keyword>
<evidence type="ECO:0000256" key="3">
    <source>
        <dbReference type="ARBA" id="ARBA00013014"/>
    </source>
</evidence>
<dbReference type="SUPFAM" id="SSF48179">
    <property type="entry name" value="6-phosphogluconate dehydrogenase C-terminal domain-like"/>
    <property type="match status" value="1"/>
</dbReference>
<dbReference type="EC" id="1.1.1.169" evidence="3 10"/>
<proteinExistence type="inferred from homology"/>
<evidence type="ECO:0000313" key="14">
    <source>
        <dbReference type="Proteomes" id="UP001056291"/>
    </source>
</evidence>
<dbReference type="GO" id="GO:0008677">
    <property type="term" value="F:2-dehydropantoate 2-reductase activity"/>
    <property type="evidence" value="ECO:0007669"/>
    <property type="project" value="UniProtKB-EC"/>
</dbReference>
<dbReference type="InterPro" id="IPR008927">
    <property type="entry name" value="6-PGluconate_DH-like_C_sf"/>
</dbReference>
<feature type="domain" description="Ketopantoate reductase N-terminal" evidence="11">
    <location>
        <begin position="5"/>
        <end position="152"/>
    </location>
</feature>
<evidence type="ECO:0000259" key="12">
    <source>
        <dbReference type="Pfam" id="PF08546"/>
    </source>
</evidence>
<evidence type="ECO:0000313" key="13">
    <source>
        <dbReference type="EMBL" id="USG59915.1"/>
    </source>
</evidence>